<evidence type="ECO:0000313" key="7">
    <source>
        <dbReference type="RefSeq" id="XP_023592128.1"/>
    </source>
</evidence>
<keyword evidence="6" id="KW-1185">Reference proteome</keyword>
<evidence type="ECO:0000256" key="1">
    <source>
        <dbReference type="ARBA" id="ARBA00022729"/>
    </source>
</evidence>
<dbReference type="InterPro" id="IPR050412">
    <property type="entry name" value="Ig-like_Receptors_ImmuneReg"/>
</dbReference>
<dbReference type="FunFam" id="2.60.40.10:FF:000049">
    <property type="entry name" value="Leukocyte immunoglobulin-like receptor subfamily B member 1"/>
    <property type="match status" value="1"/>
</dbReference>
<sequence length="191" mass="20530">MSPTPTTLLGLLLCLGPTIQARQGYLPRPSISAEPGSVIPWGTSVTFVCQGPPEVEVFLLEKDGKPDSLPDVKNSSGIETEARFPISSVKTDTAGRYNCIYFIGNANSEPREFLELVVTGGPSDISPSPTEAGFQTAPTLQNYKVGNCVHLGLACVVLLMLLVILAEAWHSQCRSQRGPTGWRQDGTSQRD</sequence>
<keyword evidence="4" id="KW-0812">Transmembrane</keyword>
<dbReference type="SUPFAM" id="SSF48726">
    <property type="entry name" value="Immunoglobulin"/>
    <property type="match status" value="1"/>
</dbReference>
<dbReference type="AlphaFoldDB" id="A0A2Y9RKQ6"/>
<dbReference type="PANTHER" id="PTHR11738">
    <property type="entry name" value="MHC CLASS I NK CELL RECEPTOR"/>
    <property type="match status" value="1"/>
</dbReference>
<dbReference type="Proteomes" id="UP000248480">
    <property type="component" value="Unplaced"/>
</dbReference>
<dbReference type="CTD" id="3903"/>
<keyword evidence="2" id="KW-1015">Disulfide bond</keyword>
<dbReference type="GO" id="GO:0002764">
    <property type="term" value="P:immune response-regulating signaling pathway"/>
    <property type="evidence" value="ECO:0007669"/>
    <property type="project" value="TreeGrafter"/>
</dbReference>
<keyword evidence="1 5" id="KW-0732">Signal</keyword>
<organism evidence="6 7">
    <name type="scientific">Trichechus manatus latirostris</name>
    <name type="common">Florida manatee</name>
    <dbReference type="NCBI Taxonomy" id="127582"/>
    <lineage>
        <taxon>Eukaryota</taxon>
        <taxon>Metazoa</taxon>
        <taxon>Chordata</taxon>
        <taxon>Craniata</taxon>
        <taxon>Vertebrata</taxon>
        <taxon>Euteleostomi</taxon>
        <taxon>Mammalia</taxon>
        <taxon>Eutheria</taxon>
        <taxon>Afrotheria</taxon>
        <taxon>Sirenia</taxon>
        <taxon>Trichechidae</taxon>
        <taxon>Trichechus</taxon>
    </lineage>
</organism>
<evidence type="ECO:0000256" key="2">
    <source>
        <dbReference type="ARBA" id="ARBA00023157"/>
    </source>
</evidence>
<accession>A0A2Y9RKQ6</accession>
<keyword evidence="4" id="KW-0472">Membrane</keyword>
<feature type="chain" id="PRO_5016030041" evidence="5">
    <location>
        <begin position="22"/>
        <end position="191"/>
    </location>
</feature>
<dbReference type="RefSeq" id="XP_023592128.1">
    <property type="nucleotide sequence ID" value="XM_023736360.1"/>
</dbReference>
<evidence type="ECO:0000256" key="3">
    <source>
        <dbReference type="ARBA" id="ARBA00023319"/>
    </source>
</evidence>
<feature type="transmembrane region" description="Helical" evidence="4">
    <location>
        <begin position="149"/>
        <end position="169"/>
    </location>
</feature>
<evidence type="ECO:0000313" key="6">
    <source>
        <dbReference type="Proteomes" id="UP000248480"/>
    </source>
</evidence>
<proteinExistence type="predicted"/>
<dbReference type="Gene3D" id="2.60.40.10">
    <property type="entry name" value="Immunoglobulins"/>
    <property type="match status" value="1"/>
</dbReference>
<protein>
    <submittedName>
        <fullName evidence="7">Leukocyte-associated immunoglobulin-like receptor 1 isoform X2</fullName>
    </submittedName>
</protein>
<reference evidence="7" key="1">
    <citation type="submission" date="2025-08" db="UniProtKB">
        <authorList>
            <consortium name="RefSeq"/>
        </authorList>
    </citation>
    <scope>IDENTIFICATION</scope>
</reference>
<dbReference type="GeneID" id="111821493"/>
<dbReference type="Pfam" id="PF13927">
    <property type="entry name" value="Ig_3"/>
    <property type="match status" value="1"/>
</dbReference>
<dbReference type="InterPro" id="IPR036179">
    <property type="entry name" value="Ig-like_dom_sf"/>
</dbReference>
<dbReference type="InterPro" id="IPR013783">
    <property type="entry name" value="Ig-like_fold"/>
</dbReference>
<keyword evidence="3" id="KW-0393">Immunoglobulin domain</keyword>
<name>A0A2Y9RKQ6_TRIMA</name>
<dbReference type="GO" id="GO:0005886">
    <property type="term" value="C:plasma membrane"/>
    <property type="evidence" value="ECO:0007669"/>
    <property type="project" value="TreeGrafter"/>
</dbReference>
<evidence type="ECO:0000256" key="4">
    <source>
        <dbReference type="SAM" id="Phobius"/>
    </source>
</evidence>
<dbReference type="PANTHER" id="PTHR11738:SF129">
    <property type="entry name" value="LEUKOCYTE-ASSOCIATED IMMUNOGLOBULIN-LIKE RECEPTOR 1"/>
    <property type="match status" value="1"/>
</dbReference>
<keyword evidence="4" id="KW-1133">Transmembrane helix</keyword>
<evidence type="ECO:0000256" key="5">
    <source>
        <dbReference type="SAM" id="SignalP"/>
    </source>
</evidence>
<gene>
    <name evidence="7" type="primary">LAIR1</name>
</gene>
<feature type="signal peptide" evidence="5">
    <location>
        <begin position="1"/>
        <end position="21"/>
    </location>
</feature>